<dbReference type="RefSeq" id="WP_161746573.1">
    <property type="nucleotide sequence ID" value="NZ_JAAAMV010000028.1"/>
</dbReference>
<dbReference type="InterPro" id="IPR009057">
    <property type="entry name" value="Homeodomain-like_sf"/>
</dbReference>
<dbReference type="PANTHER" id="PTHR42713">
    <property type="entry name" value="HISTIDINE KINASE-RELATED"/>
    <property type="match status" value="1"/>
</dbReference>
<dbReference type="SMART" id="SM00342">
    <property type="entry name" value="HTH_ARAC"/>
    <property type="match status" value="1"/>
</dbReference>
<dbReference type="InterPro" id="IPR020449">
    <property type="entry name" value="Tscrpt_reg_AraC-type_HTH"/>
</dbReference>
<dbReference type="InterPro" id="IPR001789">
    <property type="entry name" value="Sig_transdc_resp-reg_receiver"/>
</dbReference>
<accession>A0ABW9XZA7</accession>
<keyword evidence="5" id="KW-0805">Transcription regulation</keyword>
<dbReference type="SMART" id="SM00448">
    <property type="entry name" value="REC"/>
    <property type="match status" value="1"/>
</dbReference>
<feature type="modified residue" description="4-aspartylphosphate" evidence="8">
    <location>
        <position position="58"/>
    </location>
</feature>
<dbReference type="Gene3D" id="3.40.50.2300">
    <property type="match status" value="1"/>
</dbReference>
<dbReference type="SUPFAM" id="SSF46689">
    <property type="entry name" value="Homeodomain-like"/>
    <property type="match status" value="2"/>
</dbReference>
<evidence type="ECO:0000256" key="1">
    <source>
        <dbReference type="ARBA" id="ARBA00004496"/>
    </source>
</evidence>
<dbReference type="InterPro" id="IPR051552">
    <property type="entry name" value="HptR"/>
</dbReference>
<keyword evidence="2" id="KW-0963">Cytoplasm</keyword>
<dbReference type="Pfam" id="PF00072">
    <property type="entry name" value="Response_reg"/>
    <property type="match status" value="1"/>
</dbReference>
<evidence type="ECO:0000256" key="5">
    <source>
        <dbReference type="ARBA" id="ARBA00023015"/>
    </source>
</evidence>
<comment type="caution">
    <text evidence="11">The sequence shown here is derived from an EMBL/GenBank/DDBJ whole genome shotgun (WGS) entry which is preliminary data.</text>
</comment>
<dbReference type="PANTHER" id="PTHR42713:SF3">
    <property type="entry name" value="TRANSCRIPTIONAL REGULATORY PROTEIN HPTR"/>
    <property type="match status" value="1"/>
</dbReference>
<feature type="domain" description="HTH araC/xylS-type" evidence="9">
    <location>
        <begin position="421"/>
        <end position="519"/>
    </location>
</feature>
<feature type="domain" description="Response regulatory" evidence="10">
    <location>
        <begin position="6"/>
        <end position="123"/>
    </location>
</feature>
<evidence type="ECO:0000259" key="9">
    <source>
        <dbReference type="PROSITE" id="PS01124"/>
    </source>
</evidence>
<keyword evidence="7" id="KW-0804">Transcription</keyword>
<name>A0ABW9XZA7_9BACL</name>
<dbReference type="SUPFAM" id="SSF52172">
    <property type="entry name" value="CheY-like"/>
    <property type="match status" value="1"/>
</dbReference>
<dbReference type="CDD" id="cd17536">
    <property type="entry name" value="REC_YesN-like"/>
    <property type="match status" value="1"/>
</dbReference>
<evidence type="ECO:0000256" key="4">
    <source>
        <dbReference type="ARBA" id="ARBA00023012"/>
    </source>
</evidence>
<evidence type="ECO:0000256" key="8">
    <source>
        <dbReference type="PROSITE-ProRule" id="PRU00169"/>
    </source>
</evidence>
<protein>
    <submittedName>
        <fullName evidence="11">Response regulator</fullName>
    </submittedName>
</protein>
<dbReference type="EMBL" id="JAAAMV010000028">
    <property type="protein sequence ID" value="NBD27552.1"/>
    <property type="molecule type" value="Genomic_DNA"/>
</dbReference>
<evidence type="ECO:0000256" key="2">
    <source>
        <dbReference type="ARBA" id="ARBA00022490"/>
    </source>
</evidence>
<keyword evidence="3 8" id="KW-0597">Phosphoprotein</keyword>
<evidence type="ECO:0000313" key="12">
    <source>
        <dbReference type="Proteomes" id="UP000665561"/>
    </source>
</evidence>
<proteinExistence type="predicted"/>
<dbReference type="Proteomes" id="UP000665561">
    <property type="component" value="Unassembled WGS sequence"/>
</dbReference>
<dbReference type="PROSITE" id="PS50110">
    <property type="entry name" value="RESPONSE_REGULATORY"/>
    <property type="match status" value="1"/>
</dbReference>
<evidence type="ECO:0000256" key="7">
    <source>
        <dbReference type="ARBA" id="ARBA00023163"/>
    </source>
</evidence>
<keyword evidence="4" id="KW-0902">Two-component regulatory system</keyword>
<dbReference type="InterPro" id="IPR011006">
    <property type="entry name" value="CheY-like_superfamily"/>
</dbReference>
<sequence>MSIYCRLLIVDDEALIRNGIKHYMNWEQEGFQIVGEASNGKEALALIEELQPHIVLTDLVMPVMDGEELTRRIKLHHPEIEVIVLSSFGDFDYVRSTFQSGVRDYILKPKLDTGQLLDVLKTVADKMPSLQAGGGGGKHGPSVKTVLEKLLAGFEQGDLHMGGELAQAFPHRMFCLLGLDLRGRPVTKQEIGDIRQRMEDELGKQALYAHQFVYHSLKTDAAMIVVLFNLDYPILSLLPFWARTMADAVARPELEAAIIVSEPFSELPRLATVYKKSLLRLMDYAFYFPRKKLLVYNELPEPPQAQEPFNLNRFTEAFKRERFDAAFDYLREYMVSYTNDYTTDVFAFKSFLNNLMFNVTVLLGNMGYAVAPLESKKYDYFKAIEESRSAAAAAGLLEAFVAEAKQCIADKTEQAGNANMKRLLDYIHAHYAEPLNLTEMAKHFHFNPSYLSSYFSSHHNEGFVDYVHRVRLEKAEELLRAGEASISEISGMVGYSDHSYFCKVFKKHTGLSPSRYRQQSMR</sequence>
<dbReference type="Pfam" id="PF12833">
    <property type="entry name" value="HTH_18"/>
    <property type="match status" value="1"/>
</dbReference>
<dbReference type="InterPro" id="IPR018060">
    <property type="entry name" value="HTH_AraC"/>
</dbReference>
<evidence type="ECO:0000313" key="11">
    <source>
        <dbReference type="EMBL" id="NBD27552.1"/>
    </source>
</evidence>
<evidence type="ECO:0000256" key="6">
    <source>
        <dbReference type="ARBA" id="ARBA00023125"/>
    </source>
</evidence>
<evidence type="ECO:0000256" key="3">
    <source>
        <dbReference type="ARBA" id="ARBA00022553"/>
    </source>
</evidence>
<gene>
    <name evidence="11" type="ORF">GT019_27075</name>
</gene>
<dbReference type="PRINTS" id="PR00032">
    <property type="entry name" value="HTHARAC"/>
</dbReference>
<dbReference type="Gene3D" id="1.10.10.60">
    <property type="entry name" value="Homeodomain-like"/>
    <property type="match status" value="2"/>
</dbReference>
<organism evidence="11 12">
    <name type="scientific">Paenibacillus glycinis</name>
    <dbReference type="NCBI Taxonomy" id="2697035"/>
    <lineage>
        <taxon>Bacteria</taxon>
        <taxon>Bacillati</taxon>
        <taxon>Bacillota</taxon>
        <taxon>Bacilli</taxon>
        <taxon>Bacillales</taxon>
        <taxon>Paenibacillaceae</taxon>
        <taxon>Paenibacillus</taxon>
    </lineage>
</organism>
<keyword evidence="6" id="KW-0238">DNA-binding</keyword>
<keyword evidence="12" id="KW-1185">Reference proteome</keyword>
<evidence type="ECO:0000259" key="10">
    <source>
        <dbReference type="PROSITE" id="PS50110"/>
    </source>
</evidence>
<dbReference type="PROSITE" id="PS01124">
    <property type="entry name" value="HTH_ARAC_FAMILY_2"/>
    <property type="match status" value="1"/>
</dbReference>
<reference evidence="11 12" key="1">
    <citation type="submission" date="2020-01" db="EMBL/GenBank/DDBJ databases">
        <title>Paenibacillus soybeanensis sp. nov. isolated from the nodules of soybean (Glycine max(L.) Merr).</title>
        <authorList>
            <person name="Wang H."/>
        </authorList>
    </citation>
    <scope>NUCLEOTIDE SEQUENCE [LARGE SCALE GENOMIC DNA]</scope>
    <source>
        <strain evidence="11 12">T1</strain>
    </source>
</reference>
<comment type="subcellular location">
    <subcellularLocation>
        <location evidence="1">Cytoplasm</location>
    </subcellularLocation>
</comment>